<gene>
    <name evidence="9" type="ORF">NOR51B_2885</name>
</gene>
<dbReference type="Proteomes" id="UP000004699">
    <property type="component" value="Unassembled WGS sequence"/>
</dbReference>
<evidence type="ECO:0000256" key="1">
    <source>
        <dbReference type="ARBA" id="ARBA00004651"/>
    </source>
</evidence>
<dbReference type="NCBIfam" id="TIGR04177">
    <property type="entry name" value="exosort_XrtH"/>
    <property type="match status" value="1"/>
</dbReference>
<keyword evidence="5" id="KW-0378">Hydrolase</keyword>
<evidence type="ECO:0000256" key="8">
    <source>
        <dbReference type="SAM" id="Phobius"/>
    </source>
</evidence>
<dbReference type="GO" id="GO:0008233">
    <property type="term" value="F:peptidase activity"/>
    <property type="evidence" value="ECO:0007669"/>
    <property type="project" value="UniProtKB-KW"/>
</dbReference>
<organism evidence="9 10">
    <name type="scientific">Luminiphilus syltensis NOR5-1B</name>
    <dbReference type="NCBI Taxonomy" id="565045"/>
    <lineage>
        <taxon>Bacteria</taxon>
        <taxon>Pseudomonadati</taxon>
        <taxon>Pseudomonadota</taxon>
        <taxon>Gammaproteobacteria</taxon>
        <taxon>Cellvibrionales</taxon>
        <taxon>Halieaceae</taxon>
        <taxon>Luminiphilus</taxon>
    </lineage>
</organism>
<evidence type="ECO:0008006" key="11">
    <source>
        <dbReference type="Google" id="ProtNLM"/>
    </source>
</evidence>
<evidence type="ECO:0000256" key="6">
    <source>
        <dbReference type="ARBA" id="ARBA00022989"/>
    </source>
</evidence>
<proteinExistence type="predicted"/>
<dbReference type="EMBL" id="DS999411">
    <property type="protein sequence ID" value="EED36932.1"/>
    <property type="molecule type" value="Genomic_DNA"/>
</dbReference>
<evidence type="ECO:0000256" key="7">
    <source>
        <dbReference type="ARBA" id="ARBA00023136"/>
    </source>
</evidence>
<evidence type="ECO:0000256" key="2">
    <source>
        <dbReference type="ARBA" id="ARBA00022475"/>
    </source>
</evidence>
<evidence type="ECO:0000313" key="10">
    <source>
        <dbReference type="Proteomes" id="UP000004699"/>
    </source>
</evidence>
<dbReference type="RefSeq" id="WP_009021673.1">
    <property type="nucleotide sequence ID" value="NZ_DS999411.1"/>
</dbReference>
<dbReference type="GO" id="GO:0006508">
    <property type="term" value="P:proteolysis"/>
    <property type="evidence" value="ECO:0007669"/>
    <property type="project" value="UniProtKB-KW"/>
</dbReference>
<protein>
    <recommendedName>
        <fullName evidence="11">Exosortase H</fullName>
    </recommendedName>
</protein>
<name>B8KQQ8_9GAMM</name>
<keyword evidence="2" id="KW-1003">Cell membrane</keyword>
<feature type="transmembrane region" description="Helical" evidence="8">
    <location>
        <begin position="101"/>
        <end position="122"/>
    </location>
</feature>
<dbReference type="InterPro" id="IPR026441">
    <property type="entry name" value="Exosort_XrtH"/>
</dbReference>
<dbReference type="eggNOG" id="COG4083">
    <property type="taxonomic scope" value="Bacteria"/>
</dbReference>
<dbReference type="InterPro" id="IPR026392">
    <property type="entry name" value="Exo/Archaeosortase_dom"/>
</dbReference>
<dbReference type="STRING" id="565045.NOR51B_2885"/>
<reference evidence="10" key="1">
    <citation type="journal article" date="2013" name="BMC Microbiol.">
        <title>Taxonomy and evolution of bacteriochlorophyll a-containing members of the OM60/NOR5 clade of marine gammaproteobacteria: description of Luminiphilus syltensis gen. nov., sp. nov., reclassification of Haliea rubra as Pseudohaliea rubra gen. nov., comb. nov., and emendation of Chromatocurvus halotolerans.</title>
        <authorList>
            <person name="Spring S."/>
            <person name="Riedel T."/>
            <person name="Sproer C."/>
            <person name="Yan S."/>
            <person name="Harder J."/>
            <person name="Fuchs B.M."/>
        </authorList>
    </citation>
    <scope>NUCLEOTIDE SEQUENCE [LARGE SCALE GENOMIC DNA]</scope>
    <source>
        <strain evidence="10">NOR51-B</strain>
    </source>
</reference>
<feature type="transmembrane region" description="Helical" evidence="8">
    <location>
        <begin position="134"/>
        <end position="153"/>
    </location>
</feature>
<dbReference type="HOGENOM" id="CLU_128038_0_0_6"/>
<evidence type="ECO:0000256" key="4">
    <source>
        <dbReference type="ARBA" id="ARBA00022692"/>
    </source>
</evidence>
<keyword evidence="6 8" id="KW-1133">Transmembrane helix</keyword>
<keyword evidence="7 8" id="KW-0472">Membrane</keyword>
<dbReference type="AlphaFoldDB" id="B8KQQ8"/>
<evidence type="ECO:0000256" key="3">
    <source>
        <dbReference type="ARBA" id="ARBA00022670"/>
    </source>
</evidence>
<sequence length="167" mass="18374">MGRFLLLFCGALAVLFTLELLNPVQAAVVQPFTGWLASVSAALVTPLDADVISTGRILMDRTTGFAVSIEAGCNGVEASIVLVAGVLAFPSLWRHKVAAILLGFVAIQALNILRIVSLFYLGQWNQHIFEWFHLYFWPILIMIDVLVVFAVYLRWLARRGEQASVAA</sequence>
<dbReference type="OrthoDB" id="5540917at2"/>
<accession>B8KQQ8</accession>
<dbReference type="GO" id="GO:0005886">
    <property type="term" value="C:plasma membrane"/>
    <property type="evidence" value="ECO:0007669"/>
    <property type="project" value="UniProtKB-SubCell"/>
</dbReference>
<keyword evidence="10" id="KW-1185">Reference proteome</keyword>
<feature type="transmembrane region" description="Helical" evidence="8">
    <location>
        <begin position="65"/>
        <end position="89"/>
    </location>
</feature>
<keyword evidence="3" id="KW-0645">Protease</keyword>
<dbReference type="NCBIfam" id="TIGR04178">
    <property type="entry name" value="exo_archaeo"/>
    <property type="match status" value="1"/>
</dbReference>
<comment type="subcellular location">
    <subcellularLocation>
        <location evidence="1">Cell membrane</location>
        <topology evidence="1">Multi-pass membrane protein</topology>
    </subcellularLocation>
</comment>
<evidence type="ECO:0000313" key="9">
    <source>
        <dbReference type="EMBL" id="EED36932.1"/>
    </source>
</evidence>
<evidence type="ECO:0000256" key="5">
    <source>
        <dbReference type="ARBA" id="ARBA00022801"/>
    </source>
</evidence>
<keyword evidence="4 8" id="KW-0812">Transmembrane</keyword>